<evidence type="ECO:0000313" key="2">
    <source>
        <dbReference type="Proteomes" id="UP001595952"/>
    </source>
</evidence>
<accession>A0ABV9I5Y7</accession>
<dbReference type="RefSeq" id="WP_380059758.1">
    <property type="nucleotide sequence ID" value="NZ_JBHSEI010000001.1"/>
</dbReference>
<name>A0ABV9I5Y7_9DEIO</name>
<dbReference type="Proteomes" id="UP001595952">
    <property type="component" value="Unassembled WGS sequence"/>
</dbReference>
<proteinExistence type="predicted"/>
<reference evidence="2" key="1">
    <citation type="journal article" date="2019" name="Int. J. Syst. Evol. Microbiol.">
        <title>The Global Catalogue of Microorganisms (GCM) 10K type strain sequencing project: providing services to taxonomists for standard genome sequencing and annotation.</title>
        <authorList>
            <consortium name="The Broad Institute Genomics Platform"/>
            <consortium name="The Broad Institute Genome Sequencing Center for Infectious Disease"/>
            <person name="Wu L."/>
            <person name="Ma J."/>
        </authorList>
    </citation>
    <scope>NUCLEOTIDE SEQUENCE [LARGE SCALE GENOMIC DNA]</scope>
    <source>
        <strain evidence="2">CCUG 55995</strain>
    </source>
</reference>
<protein>
    <submittedName>
        <fullName evidence="1">Uncharacterized protein</fullName>
    </submittedName>
</protein>
<dbReference type="EMBL" id="JBHSEI010000001">
    <property type="protein sequence ID" value="MFC4636710.1"/>
    <property type="molecule type" value="Genomic_DNA"/>
</dbReference>
<evidence type="ECO:0000313" key="1">
    <source>
        <dbReference type="EMBL" id="MFC4636710.1"/>
    </source>
</evidence>
<comment type="caution">
    <text evidence="1">The sequence shown here is derived from an EMBL/GenBank/DDBJ whole genome shotgun (WGS) entry which is preliminary data.</text>
</comment>
<gene>
    <name evidence="1" type="ORF">ACFO0D_00010</name>
</gene>
<sequence length="88" mass="9783">MYTPGPSLLVIVPGDWDVVPEGLAELKRYLADEYGAHLLIRSGTAPMHAPLPLYLGIWDASDLRVSRIDVSHLLPHAFSTLAWMEEVM</sequence>
<keyword evidence="2" id="KW-1185">Reference proteome</keyword>
<organism evidence="1 2">
    <name type="scientific">Deinococcus hohokamensis</name>
    <dbReference type="NCBI Taxonomy" id="309883"/>
    <lineage>
        <taxon>Bacteria</taxon>
        <taxon>Thermotogati</taxon>
        <taxon>Deinococcota</taxon>
        <taxon>Deinococci</taxon>
        <taxon>Deinococcales</taxon>
        <taxon>Deinococcaceae</taxon>
        <taxon>Deinococcus</taxon>
    </lineage>
</organism>